<proteinExistence type="predicted"/>
<gene>
    <name evidence="1" type="ORF">NW768_011454</name>
</gene>
<organism evidence="1 2">
    <name type="scientific">Fusarium equiseti</name>
    <name type="common">Fusarium scirpi</name>
    <dbReference type="NCBI Taxonomy" id="61235"/>
    <lineage>
        <taxon>Eukaryota</taxon>
        <taxon>Fungi</taxon>
        <taxon>Dikarya</taxon>
        <taxon>Ascomycota</taxon>
        <taxon>Pezizomycotina</taxon>
        <taxon>Sordariomycetes</taxon>
        <taxon>Hypocreomycetidae</taxon>
        <taxon>Hypocreales</taxon>
        <taxon>Nectriaceae</taxon>
        <taxon>Fusarium</taxon>
        <taxon>Fusarium incarnatum-equiseti species complex</taxon>
    </lineage>
</organism>
<protein>
    <submittedName>
        <fullName evidence="1">Uncharacterized protein</fullName>
    </submittedName>
</protein>
<dbReference type="EMBL" id="JAOQBH010000029">
    <property type="protein sequence ID" value="KAJ4113924.1"/>
    <property type="molecule type" value="Genomic_DNA"/>
</dbReference>
<dbReference type="Proteomes" id="UP001152024">
    <property type="component" value="Unassembled WGS sequence"/>
</dbReference>
<sequence>MPSAFGFVKSVAGGNKFTSAFVIDDIIYHFSGNLSPALQDFHSNEAILEYNSIAELTSQQDFDGKIGTSDIQLNASNGATIRGPLEMPISPASRVSGSGVWFQN</sequence>
<reference evidence="1" key="1">
    <citation type="submission" date="2022-09" db="EMBL/GenBank/DDBJ databases">
        <title>Fusarium specimens isolated from Avocado Roots.</title>
        <authorList>
            <person name="Stajich J."/>
            <person name="Roper C."/>
            <person name="Heimlech-Rivalta G."/>
        </authorList>
    </citation>
    <scope>NUCLEOTIDE SEQUENCE</scope>
    <source>
        <strain evidence="1">CF00095</strain>
    </source>
</reference>
<evidence type="ECO:0000313" key="1">
    <source>
        <dbReference type="EMBL" id="KAJ4113924.1"/>
    </source>
</evidence>
<name>A0ABQ8QY12_FUSEQ</name>
<comment type="caution">
    <text evidence="1">The sequence shown here is derived from an EMBL/GenBank/DDBJ whole genome shotgun (WGS) entry which is preliminary data.</text>
</comment>
<keyword evidence="2" id="KW-1185">Reference proteome</keyword>
<evidence type="ECO:0000313" key="2">
    <source>
        <dbReference type="Proteomes" id="UP001152024"/>
    </source>
</evidence>
<accession>A0ABQ8QY12</accession>